<dbReference type="GO" id="GO:0030497">
    <property type="term" value="P:fatty acid elongation"/>
    <property type="evidence" value="ECO:0007669"/>
    <property type="project" value="TreeGrafter"/>
</dbReference>
<sequence length="251" mass="26800">MSLQGKVAVVTGASSGIGASIARTLASSGCSVVIAARRLDPLESLASQFPTVTPCQCDVTDLSSFRNLISTCESTYGFPDILINCAGVMYFTLMKNCKVEEWIKTVDVNCKGVLHGFACVVEKFIERGSGHIINISSDASKRMFPSLAVYCASKTFIDVLAEGTRRELVGTGVKITNIQPGDVKGTELIMGNTDGEAAEKMGVEIGKPVGEGFEREQLLDVEDVAGAVMYALEAPKHVAVNEVLIEPRDQE</sequence>
<organism evidence="13 14">
    <name type="scientific">Triparma strigata</name>
    <dbReference type="NCBI Taxonomy" id="1606541"/>
    <lineage>
        <taxon>Eukaryota</taxon>
        <taxon>Sar</taxon>
        <taxon>Stramenopiles</taxon>
        <taxon>Ochrophyta</taxon>
        <taxon>Bolidophyceae</taxon>
        <taxon>Parmales</taxon>
        <taxon>Triparmaceae</taxon>
        <taxon>Triparma</taxon>
    </lineage>
</organism>
<reference evidence="14" key="1">
    <citation type="journal article" date="2023" name="Commun. Biol.">
        <title>Genome analysis of Parmales, the sister group of diatoms, reveals the evolutionary specialization of diatoms from phago-mixotrophs to photoautotrophs.</title>
        <authorList>
            <person name="Ban H."/>
            <person name="Sato S."/>
            <person name="Yoshikawa S."/>
            <person name="Yamada K."/>
            <person name="Nakamura Y."/>
            <person name="Ichinomiya M."/>
            <person name="Sato N."/>
            <person name="Blanc-Mathieu R."/>
            <person name="Endo H."/>
            <person name="Kuwata A."/>
            <person name="Ogata H."/>
        </authorList>
    </citation>
    <scope>NUCLEOTIDE SEQUENCE [LARGE SCALE GENOMIC DNA]</scope>
    <source>
        <strain evidence="14">NIES 3701</strain>
    </source>
</reference>
<proteinExistence type="inferred from homology"/>
<accession>A0A9W7A7P9</accession>
<evidence type="ECO:0000256" key="10">
    <source>
        <dbReference type="ARBA" id="ARBA00047274"/>
    </source>
</evidence>
<evidence type="ECO:0000256" key="6">
    <source>
        <dbReference type="ARBA" id="ARBA00044065"/>
    </source>
</evidence>
<gene>
    <name evidence="13" type="ORF">TrST_g2495</name>
</gene>
<dbReference type="EC" id="1.1.1.298" evidence="4"/>
<comment type="function">
    <text evidence="9">NADP-dependent dehydrogenase with broad substrate specificity acting on 3-hydroxy acids. Catalyzes the NADP-dependent oxidation of L-allo-threonine to L-2-amino-3-keto-butyrate, which is spontaneously decarboxylated into aminoacetone. Also acts on D-threonine, L-serine, D-serine, D-3-hydroxyisobutyrate, L-3-hydroxyisobutyrate, D-glycerate and L-glycerate. Able to catalyze the reduction of the malonic semialdehyde to 3-hydroxypropionic acid. YdfG is apparently supplementing RutE, the presumed malonic semialdehyde reductase involved in pyrimidine degradation since both are able to detoxify malonic semialdehyde.</text>
</comment>
<dbReference type="OrthoDB" id="37659at2759"/>
<dbReference type="EC" id="1.1.1.381" evidence="5"/>
<evidence type="ECO:0000259" key="12">
    <source>
        <dbReference type="SMART" id="SM00822"/>
    </source>
</evidence>
<dbReference type="PROSITE" id="PS00061">
    <property type="entry name" value="ADH_SHORT"/>
    <property type="match status" value="1"/>
</dbReference>
<evidence type="ECO:0000256" key="8">
    <source>
        <dbReference type="ARBA" id="ARBA00044349"/>
    </source>
</evidence>
<dbReference type="EMBL" id="BRXY01000094">
    <property type="protein sequence ID" value="GMH64417.1"/>
    <property type="molecule type" value="Genomic_DNA"/>
</dbReference>
<keyword evidence="2" id="KW-0560">Oxidoreductase</keyword>
<dbReference type="Pfam" id="PF00106">
    <property type="entry name" value="adh_short"/>
    <property type="match status" value="1"/>
</dbReference>
<dbReference type="GO" id="GO:0005783">
    <property type="term" value="C:endoplasmic reticulum"/>
    <property type="evidence" value="ECO:0007669"/>
    <property type="project" value="TreeGrafter"/>
</dbReference>
<comment type="catalytic activity">
    <reaction evidence="10">
        <text>3-hydroxypropanoate + NADP(+) = 3-oxopropanoate + NADPH + H(+)</text>
        <dbReference type="Rhea" id="RHEA:26438"/>
        <dbReference type="ChEBI" id="CHEBI:15378"/>
        <dbReference type="ChEBI" id="CHEBI:16510"/>
        <dbReference type="ChEBI" id="CHEBI:33190"/>
        <dbReference type="ChEBI" id="CHEBI:57783"/>
        <dbReference type="ChEBI" id="CHEBI:58349"/>
        <dbReference type="EC" id="1.1.1.298"/>
    </reaction>
</comment>
<dbReference type="SUPFAM" id="SSF51735">
    <property type="entry name" value="NAD(P)-binding Rossmann-fold domains"/>
    <property type="match status" value="1"/>
</dbReference>
<dbReference type="PANTHER" id="PTHR43086:SF3">
    <property type="entry name" value="NADP-DEPENDENT 3-HYDROXY ACID DEHYDROGENASE YDFG"/>
    <property type="match status" value="1"/>
</dbReference>
<dbReference type="InterPro" id="IPR002347">
    <property type="entry name" value="SDR_fam"/>
</dbReference>
<dbReference type="Gene3D" id="3.40.50.720">
    <property type="entry name" value="NAD(P)-binding Rossmann-like Domain"/>
    <property type="match status" value="1"/>
</dbReference>
<evidence type="ECO:0000256" key="5">
    <source>
        <dbReference type="ARBA" id="ARBA00044059"/>
    </source>
</evidence>
<dbReference type="InterPro" id="IPR036291">
    <property type="entry name" value="NAD(P)-bd_dom_sf"/>
</dbReference>
<dbReference type="PANTHER" id="PTHR43086">
    <property type="entry name" value="VERY-LONG-CHAIN 3-OXOOACYL-COA REDUCTASE"/>
    <property type="match status" value="1"/>
</dbReference>
<evidence type="ECO:0000313" key="13">
    <source>
        <dbReference type="EMBL" id="GMH64417.1"/>
    </source>
</evidence>
<dbReference type="Proteomes" id="UP001165085">
    <property type="component" value="Unassembled WGS sequence"/>
</dbReference>
<evidence type="ECO:0000256" key="1">
    <source>
        <dbReference type="ARBA" id="ARBA00006484"/>
    </source>
</evidence>
<dbReference type="GO" id="GO:0035527">
    <property type="term" value="F:3-hydroxypropionate dehydrogenase (NADP+) activity"/>
    <property type="evidence" value="ECO:0007669"/>
    <property type="project" value="UniProtKB-EC"/>
</dbReference>
<dbReference type="PRINTS" id="PR00080">
    <property type="entry name" value="SDRFAMILY"/>
</dbReference>
<dbReference type="InterPro" id="IPR057326">
    <property type="entry name" value="KR_dom"/>
</dbReference>
<evidence type="ECO:0000256" key="7">
    <source>
        <dbReference type="ARBA" id="ARBA00044271"/>
    </source>
</evidence>
<evidence type="ECO:0000256" key="11">
    <source>
        <dbReference type="RuleBase" id="RU000363"/>
    </source>
</evidence>
<dbReference type="AlphaFoldDB" id="A0A9W7A7P9"/>
<feature type="domain" description="Ketoreductase" evidence="12">
    <location>
        <begin position="6"/>
        <end position="186"/>
    </location>
</feature>
<dbReference type="SMART" id="SM00822">
    <property type="entry name" value="PKS_KR"/>
    <property type="match status" value="1"/>
</dbReference>
<evidence type="ECO:0000256" key="3">
    <source>
        <dbReference type="ARBA" id="ARBA00043812"/>
    </source>
</evidence>
<dbReference type="PRINTS" id="PR00081">
    <property type="entry name" value="GDHRDH"/>
</dbReference>
<evidence type="ECO:0000256" key="4">
    <source>
        <dbReference type="ARBA" id="ARBA00044050"/>
    </source>
</evidence>
<dbReference type="InterPro" id="IPR020904">
    <property type="entry name" value="Sc_DH/Rdtase_CS"/>
</dbReference>
<evidence type="ECO:0000256" key="9">
    <source>
        <dbReference type="ARBA" id="ARBA00045650"/>
    </source>
</evidence>
<dbReference type="FunFam" id="3.40.50.720:FF:000047">
    <property type="entry name" value="NADP-dependent L-serine/L-allo-threonine dehydrogenase"/>
    <property type="match status" value="1"/>
</dbReference>
<keyword evidence="14" id="KW-1185">Reference proteome</keyword>
<evidence type="ECO:0000256" key="2">
    <source>
        <dbReference type="ARBA" id="ARBA00023002"/>
    </source>
</evidence>
<comment type="caution">
    <text evidence="13">The sequence shown here is derived from an EMBL/GenBank/DDBJ whole genome shotgun (WGS) entry which is preliminary data.</text>
</comment>
<name>A0A9W7A7P9_9STRA</name>
<comment type="catalytic activity">
    <reaction evidence="3">
        <text>L-allo-threonine + NADP(+) = aminoacetone + CO2 + NADPH</text>
        <dbReference type="Rhea" id="RHEA:43524"/>
        <dbReference type="ChEBI" id="CHEBI:16526"/>
        <dbReference type="ChEBI" id="CHEBI:57783"/>
        <dbReference type="ChEBI" id="CHEBI:58320"/>
        <dbReference type="ChEBI" id="CHEBI:58349"/>
        <dbReference type="ChEBI" id="CHEBI:58585"/>
        <dbReference type="EC" id="1.1.1.381"/>
    </reaction>
</comment>
<protein>
    <recommendedName>
        <fullName evidence="6">NADP-dependent 3-hydroxy acid dehydrogenase YdfG</fullName>
        <ecNumber evidence="4">1.1.1.298</ecNumber>
        <ecNumber evidence="5">1.1.1.381</ecNumber>
    </recommendedName>
    <alternativeName>
        <fullName evidence="8">L-allo-threonine dehydrogenase</fullName>
    </alternativeName>
    <alternativeName>
        <fullName evidence="7">Malonic semialdehyde reductase</fullName>
    </alternativeName>
</protein>
<evidence type="ECO:0000313" key="14">
    <source>
        <dbReference type="Proteomes" id="UP001165085"/>
    </source>
</evidence>
<comment type="similarity">
    <text evidence="1 11">Belongs to the short-chain dehydrogenases/reductases (SDR) family.</text>
</comment>